<organism evidence="1 2">
    <name type="scientific">Purpureocillium lilacinum</name>
    <name type="common">Paecilomyces lilacinus</name>
    <dbReference type="NCBI Taxonomy" id="33203"/>
    <lineage>
        <taxon>Eukaryota</taxon>
        <taxon>Fungi</taxon>
        <taxon>Dikarya</taxon>
        <taxon>Ascomycota</taxon>
        <taxon>Pezizomycotina</taxon>
        <taxon>Sordariomycetes</taxon>
        <taxon>Hypocreomycetidae</taxon>
        <taxon>Hypocreales</taxon>
        <taxon>Ophiocordycipitaceae</taxon>
        <taxon>Purpureocillium</taxon>
    </lineage>
</organism>
<accession>A0A2U3E215</accession>
<sequence>MTPTVPFKSQVHPPRHCNHLCQPSDRIDVLIFFIDNYGAREATVVRLPRIRVGLEPILRNAFGAKTPTIKATRAGAFGIVAQVTNQRLAIEDGSIGLSPQQSPSSRLQLNATGVIVFATLCTMISAIQWGPRDAGGTWEPHPDALDSIANYPRDSKGRQYRVVGVAKHSIAAASQRGELLTNVKSRGGCWDGPRCKDQDPELGSTWRTKTLTADAQYTGGPQIAATKDDQFPPDLFSLPRDLTDCSPL</sequence>
<proteinExistence type="predicted"/>
<evidence type="ECO:0000313" key="1">
    <source>
        <dbReference type="EMBL" id="PWI68540.1"/>
    </source>
</evidence>
<dbReference type="AlphaFoldDB" id="A0A2U3E215"/>
<reference evidence="1 2" key="1">
    <citation type="journal article" date="2016" name="Front. Microbiol.">
        <title>Genome and transcriptome sequences reveal the specific parasitism of the nematophagous Purpureocillium lilacinum 36-1.</title>
        <authorList>
            <person name="Xie J."/>
            <person name="Li S."/>
            <person name="Mo C."/>
            <person name="Xiao X."/>
            <person name="Peng D."/>
            <person name="Wang G."/>
            <person name="Xiao Y."/>
        </authorList>
    </citation>
    <scope>NUCLEOTIDE SEQUENCE [LARGE SCALE GENOMIC DNA]</scope>
    <source>
        <strain evidence="1 2">36-1</strain>
    </source>
</reference>
<comment type="caution">
    <text evidence="1">The sequence shown here is derived from an EMBL/GenBank/DDBJ whole genome shotgun (WGS) entry which is preliminary data.</text>
</comment>
<evidence type="ECO:0000313" key="2">
    <source>
        <dbReference type="Proteomes" id="UP000245956"/>
    </source>
</evidence>
<protein>
    <submittedName>
        <fullName evidence="1">Uncharacterized protein</fullName>
    </submittedName>
</protein>
<dbReference type="EMBL" id="LCWV01000014">
    <property type="protein sequence ID" value="PWI68540.1"/>
    <property type="molecule type" value="Genomic_DNA"/>
</dbReference>
<dbReference type="Proteomes" id="UP000245956">
    <property type="component" value="Unassembled WGS sequence"/>
</dbReference>
<name>A0A2U3E215_PURLI</name>
<gene>
    <name evidence="1" type="ORF">PCL_01629</name>
</gene>